<comment type="function">
    <text evidence="3">Catalyzes the formation of N(4)-acetylcytidine (ac(4)C) at the wobble position of elongator tRNA(Met), using acetate and ATP as substrates. First activates an acetate ion to form acetyladenylate (Ac-AMP) and then transfers the acetyl group to tRNA to form ac(4)C34.</text>
</comment>
<evidence type="ECO:0000313" key="5">
    <source>
        <dbReference type="Proteomes" id="UP001596147"/>
    </source>
</evidence>
<evidence type="ECO:0000256" key="1">
    <source>
        <dbReference type="ARBA" id="ARBA00022598"/>
    </source>
</evidence>
<dbReference type="NCBIfam" id="NF010191">
    <property type="entry name" value="PRK13670.1"/>
    <property type="match status" value="1"/>
</dbReference>
<evidence type="ECO:0000256" key="2">
    <source>
        <dbReference type="ARBA" id="ARBA00022694"/>
    </source>
</evidence>
<dbReference type="EC" id="6.3.4.-" evidence="3"/>
<dbReference type="PANTHER" id="PTHR37825">
    <property type="entry name" value="TRNA(MET) CYTIDINE ACETATE LIGASE"/>
    <property type="match status" value="1"/>
</dbReference>
<protein>
    <recommendedName>
        <fullName evidence="3">tRNA(Met) cytidine acetate ligase</fullName>
        <ecNumber evidence="3">6.3.4.-</ecNumber>
    </recommendedName>
</protein>
<comment type="caution">
    <text evidence="3">Lacks conserved residue(s) required for the propagation of feature annotation.</text>
</comment>
<dbReference type="Gene3D" id="3.40.50.620">
    <property type="entry name" value="HUPs"/>
    <property type="match status" value="1"/>
</dbReference>
<dbReference type="InterPro" id="IPR014729">
    <property type="entry name" value="Rossmann-like_a/b/a_fold"/>
</dbReference>
<evidence type="ECO:0000256" key="3">
    <source>
        <dbReference type="HAMAP-Rule" id="MF_01539"/>
    </source>
</evidence>
<comment type="subcellular location">
    <subcellularLocation>
        <location evidence="3">Cytoplasm</location>
    </subcellularLocation>
</comment>
<dbReference type="RefSeq" id="WP_382347855.1">
    <property type="nucleotide sequence ID" value="NZ_JBHSMC010000001.1"/>
</dbReference>
<dbReference type="Proteomes" id="UP001596147">
    <property type="component" value="Unassembled WGS sequence"/>
</dbReference>
<keyword evidence="3" id="KW-0547">Nucleotide-binding</keyword>
<keyword evidence="1 3" id="KW-0436">Ligase</keyword>
<dbReference type="InterPro" id="IPR008513">
    <property type="entry name" value="tRNA(Met)_cyd_acetate_ligase"/>
</dbReference>
<proteinExistence type="inferred from homology"/>
<keyword evidence="3" id="KW-0963">Cytoplasm</keyword>
<dbReference type="PANTHER" id="PTHR37825:SF1">
    <property type="entry name" value="TRNA(MET) CYTIDINE ACETATE LIGASE"/>
    <property type="match status" value="1"/>
</dbReference>
<dbReference type="HAMAP" id="MF_01539">
    <property type="entry name" value="TmcAL"/>
    <property type="match status" value="1"/>
</dbReference>
<keyword evidence="3" id="KW-0694">RNA-binding</keyword>
<dbReference type="Pfam" id="PF05636">
    <property type="entry name" value="HIGH_NTase1"/>
    <property type="match status" value="1"/>
</dbReference>
<reference evidence="5" key="1">
    <citation type="journal article" date="2019" name="Int. J. Syst. Evol. Microbiol.">
        <title>The Global Catalogue of Microorganisms (GCM) 10K type strain sequencing project: providing services to taxonomists for standard genome sequencing and annotation.</title>
        <authorList>
            <consortium name="The Broad Institute Genomics Platform"/>
            <consortium name="The Broad Institute Genome Sequencing Center for Infectious Disease"/>
            <person name="Wu L."/>
            <person name="Ma J."/>
        </authorList>
    </citation>
    <scope>NUCLEOTIDE SEQUENCE [LARGE SCALE GENOMIC DNA]</scope>
    <source>
        <strain evidence="5">CGMCC 1.12237</strain>
    </source>
</reference>
<keyword evidence="3" id="KW-0820">tRNA-binding</keyword>
<keyword evidence="5" id="KW-1185">Reference proteome</keyword>
<name>A0ABW0LEZ1_9BACI</name>
<feature type="binding site" evidence="3">
    <location>
        <begin position="7"/>
        <end position="20"/>
    </location>
    <ligand>
        <name>ATP</name>
        <dbReference type="ChEBI" id="CHEBI:30616"/>
    </ligand>
</feature>
<comment type="catalytic activity">
    <reaction evidence="3">
        <text>cytidine(34) in elongator tRNA(Met) + acetate + ATP = N(4)-acetylcytidine(34) in elongator tRNA(Met) + AMP + diphosphate</text>
        <dbReference type="Rhea" id="RHEA:58144"/>
        <dbReference type="Rhea" id="RHEA-COMP:10693"/>
        <dbReference type="Rhea" id="RHEA-COMP:10694"/>
        <dbReference type="ChEBI" id="CHEBI:30089"/>
        <dbReference type="ChEBI" id="CHEBI:30616"/>
        <dbReference type="ChEBI" id="CHEBI:33019"/>
        <dbReference type="ChEBI" id="CHEBI:74900"/>
        <dbReference type="ChEBI" id="CHEBI:82748"/>
        <dbReference type="ChEBI" id="CHEBI:456215"/>
    </reaction>
</comment>
<accession>A0ABW0LEZ1</accession>
<comment type="caution">
    <text evidence="4">The sequence shown here is derived from an EMBL/GenBank/DDBJ whole genome shotgun (WGS) entry which is preliminary data.</text>
</comment>
<gene>
    <name evidence="3" type="primary">tmcAL</name>
    <name evidence="4" type="ORF">ACFPM4_03755</name>
</gene>
<feature type="binding site" evidence="3">
    <location>
        <position position="101"/>
    </location>
    <ligand>
        <name>ATP</name>
        <dbReference type="ChEBI" id="CHEBI:30616"/>
    </ligand>
</feature>
<feature type="binding site" evidence="3">
    <location>
        <position position="162"/>
    </location>
    <ligand>
        <name>ATP</name>
        <dbReference type="ChEBI" id="CHEBI:30616"/>
    </ligand>
</feature>
<evidence type="ECO:0000313" key="4">
    <source>
        <dbReference type="EMBL" id="MFC5463871.1"/>
    </source>
</evidence>
<sequence length="411" mass="46918">MRSVGVVVEYNPFHNGHLYHIQSAKQLSQSDITIAVMSGNFLQRGEPALVSKWARTKMALHAGVDIVIELPYAFAVQQAEAFAFGSVYILDALKCNGICFGSESGDVNHFVSTYTFLEQHRDSYEHYIRTFIKEGVSYPTALAKAFDKLQPDKDMIDLSKPNNILGYHYYAAAKRLHSLLDFYTVKRKNAEYHDQDFSNATIASATSIRKALQQNGNLSDVEPYLPKSTTSELESYHANYGQFHDWEVYWPLLQYQLFSHNETSLREIYEVEEGIENRLLRAAKSATSFEAFMQIIKTKRYTWTRLQRMCVHILTNTPKSSIHSLGETPSYARLLGMSEAGRVYLNQIKKEIEIPLVSKVSAFDNEMIQLDVKATNVYATGLNEPYKSKLLKQEFAQPPVYLKERGLNKIM</sequence>
<comment type="similarity">
    <text evidence="3">Belongs to the TmcAL family.</text>
</comment>
<keyword evidence="3" id="KW-0067">ATP-binding</keyword>
<organism evidence="4 5">
    <name type="scientific">Lederbergia graminis</name>
    <dbReference type="NCBI Taxonomy" id="735518"/>
    <lineage>
        <taxon>Bacteria</taxon>
        <taxon>Bacillati</taxon>
        <taxon>Bacillota</taxon>
        <taxon>Bacilli</taxon>
        <taxon>Bacillales</taxon>
        <taxon>Bacillaceae</taxon>
        <taxon>Lederbergia</taxon>
    </lineage>
</organism>
<dbReference type="SUPFAM" id="SSF52374">
    <property type="entry name" value="Nucleotidylyl transferase"/>
    <property type="match status" value="1"/>
</dbReference>
<keyword evidence="2 3" id="KW-0819">tRNA processing</keyword>
<dbReference type="EMBL" id="JBHSMC010000001">
    <property type="protein sequence ID" value="MFC5463871.1"/>
    <property type="molecule type" value="Genomic_DNA"/>
</dbReference>
<feature type="binding site" evidence="3">
    <location>
        <position position="187"/>
    </location>
    <ligand>
        <name>ATP</name>
        <dbReference type="ChEBI" id="CHEBI:30616"/>
    </ligand>
</feature>